<evidence type="ECO:0000256" key="1">
    <source>
        <dbReference type="ARBA" id="ARBA00022517"/>
    </source>
</evidence>
<dbReference type="GO" id="GO:0005829">
    <property type="term" value="C:cytosol"/>
    <property type="evidence" value="ECO:0007669"/>
    <property type="project" value="TreeGrafter"/>
</dbReference>
<dbReference type="GO" id="GO:0030490">
    <property type="term" value="P:maturation of SSU-rRNA"/>
    <property type="evidence" value="ECO:0007669"/>
    <property type="project" value="UniProtKB-UniRule"/>
</dbReference>
<dbReference type="GeneID" id="85006703"/>
<dbReference type="InterPro" id="IPR023799">
    <property type="entry name" value="RbfA_dom_sf"/>
</dbReference>
<dbReference type="GO" id="GO:0043024">
    <property type="term" value="F:ribosomal small subunit binding"/>
    <property type="evidence" value="ECO:0007669"/>
    <property type="project" value="TreeGrafter"/>
</dbReference>
<dbReference type="PANTHER" id="PTHR33515:SF1">
    <property type="entry name" value="RIBOSOME-BINDING FACTOR A, CHLOROPLASTIC-RELATED"/>
    <property type="match status" value="1"/>
</dbReference>
<dbReference type="SUPFAM" id="SSF89919">
    <property type="entry name" value="Ribosome-binding factor A, RbfA"/>
    <property type="match status" value="1"/>
</dbReference>
<dbReference type="OrthoDB" id="307788at2"/>
<gene>
    <name evidence="2 4" type="primary">rbfA</name>
    <name evidence="4" type="ORF">HMPREF0762_00008</name>
</gene>
<proteinExistence type="inferred from homology"/>
<dbReference type="NCBIfam" id="TIGR00082">
    <property type="entry name" value="rbfA"/>
    <property type="match status" value="1"/>
</dbReference>
<dbReference type="HAMAP" id="MF_00003">
    <property type="entry name" value="RbfA"/>
    <property type="match status" value="1"/>
</dbReference>
<comment type="similarity">
    <text evidence="2">Belongs to the RbfA family.</text>
</comment>
<dbReference type="InterPro" id="IPR020053">
    <property type="entry name" value="Ribosome-bd_factorA_CS"/>
</dbReference>
<name>D0WDY7_SLAES</name>
<keyword evidence="2" id="KW-0963">Cytoplasm</keyword>
<comment type="function">
    <text evidence="2">One of several proteins that assist in the late maturation steps of the functional core of the 30S ribosomal subunit. Associates with free 30S ribosomal subunits (but not with 30S subunits that are part of 70S ribosomes or polysomes). Required for efficient processing of 16S rRNA. May interact with the 5'-terminal helix region of 16S rRNA.</text>
</comment>
<keyword evidence="1 2" id="KW-0690">Ribosome biogenesis</keyword>
<comment type="subcellular location">
    <subcellularLocation>
        <location evidence="2">Cytoplasm</location>
    </subcellularLocation>
</comment>
<dbReference type="HOGENOM" id="CLU_089475_0_2_11"/>
<evidence type="ECO:0000256" key="2">
    <source>
        <dbReference type="HAMAP-Rule" id="MF_00003"/>
    </source>
</evidence>
<evidence type="ECO:0000256" key="3">
    <source>
        <dbReference type="SAM" id="MobiDB-lite"/>
    </source>
</evidence>
<keyword evidence="5" id="KW-1185">Reference proteome</keyword>
<dbReference type="InterPro" id="IPR015946">
    <property type="entry name" value="KH_dom-like_a/b"/>
</dbReference>
<dbReference type="PANTHER" id="PTHR33515">
    <property type="entry name" value="RIBOSOME-BINDING FACTOR A, CHLOROPLASTIC-RELATED"/>
    <property type="match status" value="1"/>
</dbReference>
<dbReference type="RefSeq" id="WP_006361258.1">
    <property type="nucleotide sequence ID" value="NZ_GG700630.1"/>
</dbReference>
<dbReference type="AlphaFoldDB" id="D0WDY7"/>
<comment type="subunit">
    <text evidence="2">Monomer. Binds 30S ribosomal subunits, but not 50S ribosomal subunits or 70S ribosomes.</text>
</comment>
<reference evidence="4" key="1">
    <citation type="submission" date="2009-10" db="EMBL/GenBank/DDBJ databases">
        <authorList>
            <person name="Weinstock G."/>
            <person name="Sodergren E."/>
            <person name="Clifton S."/>
            <person name="Fulton L."/>
            <person name="Fulton B."/>
            <person name="Courtney L."/>
            <person name="Fronick C."/>
            <person name="Harrison M."/>
            <person name="Strong C."/>
            <person name="Farmer C."/>
            <person name="Delahaunty K."/>
            <person name="Markovic C."/>
            <person name="Hall O."/>
            <person name="Minx P."/>
            <person name="Tomlinson C."/>
            <person name="Mitreva M."/>
            <person name="Nelson J."/>
            <person name="Hou S."/>
            <person name="Wollam A."/>
            <person name="Pepin K.H."/>
            <person name="Johnson M."/>
            <person name="Bhonagiri V."/>
            <person name="Nash W.E."/>
            <person name="Warren W."/>
            <person name="Chinwalla A."/>
            <person name="Mardis E.R."/>
            <person name="Wilson R.K."/>
        </authorList>
    </citation>
    <scope>NUCLEOTIDE SEQUENCE [LARGE SCALE GENOMIC DNA]</scope>
    <source>
        <strain evidence="4">ATCC 700122</strain>
    </source>
</reference>
<dbReference type="InterPro" id="IPR000238">
    <property type="entry name" value="RbfA"/>
</dbReference>
<dbReference type="Proteomes" id="UP000006001">
    <property type="component" value="Unassembled WGS sequence"/>
</dbReference>
<protein>
    <recommendedName>
        <fullName evidence="2">Ribosome-binding factor A</fullName>
    </recommendedName>
</protein>
<dbReference type="Gene3D" id="3.30.300.20">
    <property type="match status" value="1"/>
</dbReference>
<dbReference type="EMBL" id="ACUX02000003">
    <property type="protein sequence ID" value="EEZ62293.1"/>
    <property type="molecule type" value="Genomic_DNA"/>
</dbReference>
<evidence type="ECO:0000313" key="5">
    <source>
        <dbReference type="Proteomes" id="UP000006001"/>
    </source>
</evidence>
<comment type="caution">
    <text evidence="4">The sequence shown here is derived from an EMBL/GenBank/DDBJ whole genome shotgun (WGS) entry which is preliminary data.</text>
</comment>
<feature type="region of interest" description="Disordered" evidence="3">
    <location>
        <begin position="134"/>
        <end position="158"/>
    </location>
</feature>
<dbReference type="eggNOG" id="COG0858">
    <property type="taxonomic scope" value="Bacteria"/>
</dbReference>
<dbReference type="Pfam" id="PF02033">
    <property type="entry name" value="RBFA"/>
    <property type="match status" value="1"/>
</dbReference>
<sequence>MKQSNANRKTNEQAREILANILLFEVSDPRLRLVTITGCEVSYDRSYCNVFYTSDPGTYEEAAAGFSAARGRIRSLMGARLTWRVTPELRFLLDPSVDEAERIARALAHEASRIPVPSETECETADADDAAHADRAACADAAGKPSGSKGISCEEGSR</sequence>
<dbReference type="PROSITE" id="PS01319">
    <property type="entry name" value="RBFA"/>
    <property type="match status" value="1"/>
</dbReference>
<accession>D0WDY7</accession>
<dbReference type="STRING" id="649764.HMPREF0762_00008"/>
<evidence type="ECO:0000313" key="4">
    <source>
        <dbReference type="EMBL" id="EEZ62293.1"/>
    </source>
</evidence>
<organism evidence="4 5">
    <name type="scientific">Slackia exigua (strain ATCC 700122 / DSM 15923 / CIP 105133 / JCM 11022 / KCTC 5966 / S-7)</name>
    <dbReference type="NCBI Taxonomy" id="649764"/>
    <lineage>
        <taxon>Bacteria</taxon>
        <taxon>Bacillati</taxon>
        <taxon>Actinomycetota</taxon>
        <taxon>Coriobacteriia</taxon>
        <taxon>Eggerthellales</taxon>
        <taxon>Eggerthellaceae</taxon>
        <taxon>Slackia</taxon>
    </lineage>
</organism>